<accession>A0A4P7PCM4</accession>
<feature type="domain" description="Putative tail fiber protein gp53-like C-terminal" evidence="1">
    <location>
        <begin position="223"/>
        <end position="303"/>
    </location>
</feature>
<evidence type="ECO:0000259" key="1">
    <source>
        <dbReference type="Pfam" id="PF21882"/>
    </source>
</evidence>
<evidence type="ECO:0000313" key="2">
    <source>
        <dbReference type="EMBL" id="QBZ88300.1"/>
    </source>
</evidence>
<evidence type="ECO:0000313" key="4">
    <source>
        <dbReference type="Proteomes" id="UP000296468"/>
    </source>
</evidence>
<reference evidence="3" key="4">
    <citation type="submission" date="2023-04" db="EMBL/GenBank/DDBJ databases">
        <authorList>
            <person name="Charles T.C."/>
            <person name="Cheng J."/>
            <person name="Lynch M."/>
            <person name="Van Dyk A."/>
        </authorList>
    </citation>
    <scope>NUCLEOTIDE SEQUENCE</scope>
    <source>
        <strain evidence="3">YsS1</strain>
    </source>
</reference>
<reference evidence="3 5" key="1">
    <citation type="journal article" date="2012" name="Appl. Soil Ecol.">
        <title>Isolation and characterization of new plant growth-promoting bacterial endophytes.</title>
        <authorList>
            <person name="Rashid S."/>
            <person name="Charles T.C."/>
            <person name="Glick B.R."/>
        </authorList>
    </citation>
    <scope>NUCLEOTIDE SEQUENCE [LARGE SCALE GENOMIC DNA]</scope>
    <source>
        <strain evidence="3 5">YsS1</strain>
    </source>
</reference>
<evidence type="ECO:0000313" key="3">
    <source>
        <dbReference type="EMBL" id="WGO94629.1"/>
    </source>
</evidence>
<dbReference type="EMBL" id="CP035088">
    <property type="protein sequence ID" value="QBZ88300.1"/>
    <property type="molecule type" value="Genomic_DNA"/>
</dbReference>
<protein>
    <submittedName>
        <fullName evidence="2">Phage tail protein</fullName>
    </submittedName>
</protein>
<gene>
    <name evidence="2" type="ORF">EPZ47_06130</name>
    <name evidence="3" type="ORF">QCD61_05980</name>
</gene>
<organism evidence="2 4">
    <name type="scientific">Pseudomonas viciae</name>
    <dbReference type="NCBI Taxonomy" id="2505979"/>
    <lineage>
        <taxon>Bacteria</taxon>
        <taxon>Pseudomonadati</taxon>
        <taxon>Pseudomonadota</taxon>
        <taxon>Gammaproteobacteria</taxon>
        <taxon>Pseudomonadales</taxon>
        <taxon>Pseudomonadaceae</taxon>
        <taxon>Pseudomonas</taxon>
    </lineage>
</organism>
<keyword evidence="5" id="KW-1185">Reference proteome</keyword>
<dbReference type="EMBL" id="CP123771">
    <property type="protein sequence ID" value="WGO94629.1"/>
    <property type="molecule type" value="Genomic_DNA"/>
</dbReference>
<dbReference type="InterPro" id="IPR054075">
    <property type="entry name" value="Gp53-like_C"/>
</dbReference>
<dbReference type="RefSeq" id="WP_135843973.1">
    <property type="nucleotide sequence ID" value="NZ_CP035088.1"/>
</dbReference>
<sequence>MDYPKSVPSAGLMNGRFVDEDPLTGTPGSLIPASWGNGVTQELLSVIQAAGTTPSEDIHNQLLTALRGSELFLTAPQFNNDKTVATTEFVVRSGMQYAGFNVYSNSASLTLSDVGGIVSFASNAPVTAKLPVTTGILHGATLKIVNAGTGVVTVSTVSAADALNASNGAQGAISIGLGETAEFIKINSQWRLIGGTVALKYSAMSSSSLQPNGWKRIPDTTSPTGYVIEQWGVASSGTDANGVLVTYPMSFPNAVRNIVVTDGGPTCASFGVSTGSLSQFRLYGRDYNGAYSNWTGIWRAFGY</sequence>
<dbReference type="AlphaFoldDB" id="A0A4P7PCM4"/>
<evidence type="ECO:0000313" key="5">
    <source>
        <dbReference type="Proteomes" id="UP001227386"/>
    </source>
</evidence>
<dbReference type="Proteomes" id="UP000296468">
    <property type="component" value="Chromosome"/>
</dbReference>
<reference evidence="2" key="3">
    <citation type="submission" date="2019-01" db="EMBL/GenBank/DDBJ databases">
        <authorList>
            <person name="Zhang L."/>
        </authorList>
    </citation>
    <scope>NUCLEOTIDE SEQUENCE</scope>
    <source>
        <strain evidence="2">11K1</strain>
    </source>
</reference>
<dbReference type="OrthoDB" id="9810174at2"/>
<dbReference type="Gene3D" id="2.60.40.3940">
    <property type="match status" value="1"/>
</dbReference>
<reference evidence="2 4" key="2">
    <citation type="journal article" date="2019" name="Front. Microbiol.">
        <title>In silico and Genetic Analyses of Cyclic Lipopeptide Synthetic Gene Clusters in Pseudomonas sp. 11K1.</title>
        <authorList>
            <person name="Zhao H."/>
            <person name="Liu Y.P."/>
            <person name="Zhang L.Q."/>
        </authorList>
    </citation>
    <scope>NUCLEOTIDE SEQUENCE [LARGE SCALE GENOMIC DNA]</scope>
    <source>
        <strain evidence="2 4">11K1</strain>
    </source>
</reference>
<name>A0A4P7PCM4_9PSED</name>
<dbReference type="KEGG" id="pvk:EPZ47_06130"/>
<proteinExistence type="predicted"/>
<dbReference type="Proteomes" id="UP001227386">
    <property type="component" value="Chromosome"/>
</dbReference>
<dbReference type="Pfam" id="PF21882">
    <property type="entry name" value="Gp53-like_C"/>
    <property type="match status" value="1"/>
</dbReference>